<accession>A0A654GEJ3</accession>
<proteinExistence type="predicted"/>
<dbReference type="InterPro" id="IPR006527">
    <property type="entry name" value="F-box-assoc_dom_typ1"/>
</dbReference>
<dbReference type="Pfam" id="PF07734">
    <property type="entry name" value="FBA_1"/>
    <property type="match status" value="1"/>
</dbReference>
<name>A0A654GEJ3_ARATH</name>
<dbReference type="EMBL" id="CACRSJ010000110">
    <property type="protein sequence ID" value="VYS71215.1"/>
    <property type="molecule type" value="Genomic_DNA"/>
</dbReference>
<dbReference type="NCBIfam" id="TIGR01640">
    <property type="entry name" value="F_box_assoc_1"/>
    <property type="match status" value="1"/>
</dbReference>
<organism evidence="2 3">
    <name type="scientific">Arabidopsis thaliana</name>
    <name type="common">Mouse-ear cress</name>
    <dbReference type="NCBI Taxonomy" id="3702"/>
    <lineage>
        <taxon>Eukaryota</taxon>
        <taxon>Viridiplantae</taxon>
        <taxon>Streptophyta</taxon>
        <taxon>Embryophyta</taxon>
        <taxon>Tracheophyta</taxon>
        <taxon>Spermatophyta</taxon>
        <taxon>Magnoliopsida</taxon>
        <taxon>eudicotyledons</taxon>
        <taxon>Gunneridae</taxon>
        <taxon>Pentapetalae</taxon>
        <taxon>rosids</taxon>
        <taxon>malvids</taxon>
        <taxon>Brassicales</taxon>
        <taxon>Brassicaceae</taxon>
        <taxon>Camelineae</taxon>
        <taxon>Arabidopsis</taxon>
    </lineage>
</organism>
<evidence type="ECO:0000313" key="3">
    <source>
        <dbReference type="Proteomes" id="UP000426265"/>
    </source>
</evidence>
<sequence>MIIKTARQYHALMLVDHRVCPMGNFLARLEKNIYISKDGHGLISPHSNQPVDLSEAFHCDGILLCPFKKSMMIVVWNPFSGQTRWIQLQNKDNIGAYVLGYDKNELCRSYKILRFVCIHEKLAPERMEMYEFTSNSWRNLDVIIPIRPT</sequence>
<dbReference type="InterPro" id="IPR017451">
    <property type="entry name" value="F-box-assoc_interact_dom"/>
</dbReference>
<gene>
    <name evidence="2" type="ORF">AN1_LOCUS26593</name>
</gene>
<evidence type="ECO:0000259" key="1">
    <source>
        <dbReference type="Pfam" id="PF07734"/>
    </source>
</evidence>
<protein>
    <recommendedName>
        <fullName evidence="1">F-box associated beta-propeller type 1 domain-containing protein</fullName>
    </recommendedName>
</protein>
<dbReference type="AlphaFoldDB" id="A0A654GEJ3"/>
<dbReference type="Proteomes" id="UP000426265">
    <property type="component" value="Unassembled WGS sequence"/>
</dbReference>
<reference evidence="2 3" key="1">
    <citation type="submission" date="2019-11" db="EMBL/GenBank/DDBJ databases">
        <authorList>
            <person name="Jiao W.-B."/>
            <person name="Schneeberger K."/>
        </authorList>
    </citation>
    <scope>NUCLEOTIDE SEQUENCE [LARGE SCALE GENOMIC DNA]</scope>
    <source>
        <strain evidence="3">cv. An-1</strain>
    </source>
</reference>
<feature type="domain" description="F-box associated beta-propeller type 1" evidence="1">
    <location>
        <begin position="11"/>
        <end position="142"/>
    </location>
</feature>
<evidence type="ECO:0000313" key="2">
    <source>
        <dbReference type="EMBL" id="VYS71215.1"/>
    </source>
</evidence>